<keyword evidence="9" id="KW-0479">Metal-binding</keyword>
<keyword evidence="8" id="KW-0963">Cytoplasm</keyword>
<evidence type="ECO:0000256" key="8">
    <source>
        <dbReference type="ARBA" id="ARBA00022490"/>
    </source>
</evidence>
<reference evidence="16" key="1">
    <citation type="submission" date="2025-08" db="UniProtKB">
        <authorList>
            <consortium name="Ensembl"/>
        </authorList>
    </citation>
    <scope>IDENTIFICATION</scope>
</reference>
<dbReference type="GO" id="GO:0042357">
    <property type="term" value="P:thiamine diphosphate metabolic process"/>
    <property type="evidence" value="ECO:0007669"/>
    <property type="project" value="TreeGrafter"/>
</dbReference>
<dbReference type="AlphaFoldDB" id="A0A3B3S317"/>
<dbReference type="GeneTree" id="ENSGT00390000005996"/>
<evidence type="ECO:0000256" key="11">
    <source>
        <dbReference type="ARBA" id="ARBA00022842"/>
    </source>
</evidence>
<keyword evidence="17" id="KW-1185">Reference proteome</keyword>
<dbReference type="InterPro" id="IPR033469">
    <property type="entry name" value="CYTH-like_dom_sf"/>
</dbReference>
<evidence type="ECO:0000313" key="17">
    <source>
        <dbReference type="Proteomes" id="UP000261540"/>
    </source>
</evidence>
<evidence type="ECO:0000256" key="10">
    <source>
        <dbReference type="ARBA" id="ARBA00022801"/>
    </source>
</evidence>
<accession>A0A3B3S317</accession>
<dbReference type="GO" id="GO:0005737">
    <property type="term" value="C:cytoplasm"/>
    <property type="evidence" value="ECO:0007669"/>
    <property type="project" value="UniProtKB-SubCell"/>
</dbReference>
<dbReference type="Gene3D" id="2.40.320.10">
    <property type="entry name" value="Hypothetical Protein Pfu-838710-001"/>
    <property type="match status" value="1"/>
</dbReference>
<evidence type="ECO:0000259" key="15">
    <source>
        <dbReference type="SMART" id="SM01118"/>
    </source>
</evidence>
<organism evidence="16 17">
    <name type="scientific">Paramormyrops kingsleyae</name>
    <dbReference type="NCBI Taxonomy" id="1676925"/>
    <lineage>
        <taxon>Eukaryota</taxon>
        <taxon>Metazoa</taxon>
        <taxon>Chordata</taxon>
        <taxon>Craniata</taxon>
        <taxon>Vertebrata</taxon>
        <taxon>Euteleostomi</taxon>
        <taxon>Actinopterygii</taxon>
        <taxon>Neopterygii</taxon>
        <taxon>Teleostei</taxon>
        <taxon>Osteoglossocephala</taxon>
        <taxon>Osteoglossomorpha</taxon>
        <taxon>Osteoglossiformes</taxon>
        <taxon>Mormyridae</taxon>
        <taxon>Paramormyrops</taxon>
    </lineage>
</organism>
<dbReference type="Proteomes" id="UP000261540">
    <property type="component" value="Unplaced"/>
</dbReference>
<sequence length="244" mass="27604">MSVEVERKFVCDANIQDKLREIGAVCVGQCQFEDKYFDTPAHHLTLRDVWLRCRQGSWELKCPTQESGNPELGLCSRYREITSLPEIIAKVEAVIKESSGDEKHDTEQAEEQKKADRHDQRAATEMKPGKKESGEGGFPSWLGKLNLLPFAVFTTNRCSFRLDGDTDLGGVRVDLDQADFGFCIGEIEVLVPDGEEMHSALEKIERTAHRLGLSGDKRVPGKMNVYLQRYCPEHFKELFNANIL</sequence>
<proteinExistence type="inferred from homology"/>
<evidence type="ECO:0000256" key="13">
    <source>
        <dbReference type="ARBA" id="ARBA00048194"/>
    </source>
</evidence>
<keyword evidence="10" id="KW-0378">Hydrolase</keyword>
<dbReference type="KEGG" id="pki:111840716"/>
<evidence type="ECO:0000256" key="4">
    <source>
        <dbReference type="ARBA" id="ARBA00008181"/>
    </source>
</evidence>
<evidence type="ECO:0000256" key="9">
    <source>
        <dbReference type="ARBA" id="ARBA00022723"/>
    </source>
</evidence>
<dbReference type="EC" id="3.6.1.28" evidence="6"/>
<dbReference type="GO" id="GO:0050333">
    <property type="term" value="F:thiamine triphosphate phosphatase activity"/>
    <property type="evidence" value="ECO:0007669"/>
    <property type="project" value="UniProtKB-EC"/>
</dbReference>
<evidence type="ECO:0000256" key="7">
    <source>
        <dbReference type="ARBA" id="ARBA00020088"/>
    </source>
</evidence>
<comment type="function">
    <text evidence="2">Hydrolase highly specific for thiamine triphosphate (ThTP).</text>
</comment>
<dbReference type="STRING" id="1676925.ENSPKIP00000025122"/>
<keyword evidence="12" id="KW-0007">Acetylation</keyword>
<evidence type="ECO:0000256" key="2">
    <source>
        <dbReference type="ARBA" id="ARBA00002106"/>
    </source>
</evidence>
<feature type="region of interest" description="Disordered" evidence="14">
    <location>
        <begin position="98"/>
        <end position="137"/>
    </location>
</feature>
<dbReference type="InterPro" id="IPR039582">
    <property type="entry name" value="THTPA"/>
</dbReference>
<dbReference type="CDD" id="cd07758">
    <property type="entry name" value="ThTPase"/>
    <property type="match status" value="1"/>
</dbReference>
<dbReference type="GO" id="GO:0000287">
    <property type="term" value="F:magnesium ion binding"/>
    <property type="evidence" value="ECO:0007669"/>
    <property type="project" value="TreeGrafter"/>
</dbReference>
<reference evidence="16" key="2">
    <citation type="submission" date="2025-09" db="UniProtKB">
        <authorList>
            <consortium name="Ensembl"/>
        </authorList>
    </citation>
    <scope>IDENTIFICATION</scope>
</reference>
<comment type="similarity">
    <text evidence="4">Belongs to the ThTPase family.</text>
</comment>
<dbReference type="SMART" id="SM01118">
    <property type="entry name" value="CYTH"/>
    <property type="match status" value="1"/>
</dbReference>
<dbReference type="PANTHER" id="PTHR14586:SF1">
    <property type="entry name" value="THIAMINE-TRIPHOSPHATASE"/>
    <property type="match status" value="1"/>
</dbReference>
<comment type="catalytic activity">
    <reaction evidence="13">
        <text>thiamine triphosphate + H2O = thiamine diphosphate + phosphate + H(+)</text>
        <dbReference type="Rhea" id="RHEA:11744"/>
        <dbReference type="ChEBI" id="CHEBI:15377"/>
        <dbReference type="ChEBI" id="CHEBI:15378"/>
        <dbReference type="ChEBI" id="CHEBI:43474"/>
        <dbReference type="ChEBI" id="CHEBI:58937"/>
        <dbReference type="ChEBI" id="CHEBI:58938"/>
        <dbReference type="EC" id="3.6.1.28"/>
    </reaction>
</comment>
<dbReference type="GO" id="GO:0006772">
    <property type="term" value="P:thiamine metabolic process"/>
    <property type="evidence" value="ECO:0007669"/>
    <property type="project" value="InterPro"/>
</dbReference>
<name>A0A3B3S317_9TELE</name>
<keyword evidence="11" id="KW-0460">Magnesium</keyword>
<evidence type="ECO:0000256" key="6">
    <source>
        <dbReference type="ARBA" id="ARBA00012378"/>
    </source>
</evidence>
<dbReference type="Pfam" id="PF01928">
    <property type="entry name" value="CYTH"/>
    <property type="match status" value="1"/>
</dbReference>
<comment type="cofactor">
    <cofactor evidence="1">
        <name>Mg(2+)</name>
        <dbReference type="ChEBI" id="CHEBI:18420"/>
    </cofactor>
</comment>
<feature type="compositionally biased region" description="Basic and acidic residues" evidence="14">
    <location>
        <begin position="98"/>
        <end position="134"/>
    </location>
</feature>
<dbReference type="Ensembl" id="ENSPKIT00000005844.1">
    <property type="protein sequence ID" value="ENSPKIP00000025122.1"/>
    <property type="gene ID" value="ENSPKIG00000008107.1"/>
</dbReference>
<evidence type="ECO:0000313" key="16">
    <source>
        <dbReference type="Ensembl" id="ENSPKIP00000025122.1"/>
    </source>
</evidence>
<evidence type="ECO:0000256" key="5">
    <source>
        <dbReference type="ARBA" id="ARBA00011245"/>
    </source>
</evidence>
<dbReference type="PANTHER" id="PTHR14586">
    <property type="entry name" value="THIAMINE-TRIPHOSPHATASE"/>
    <property type="match status" value="1"/>
</dbReference>
<dbReference type="InterPro" id="IPR012177">
    <property type="entry name" value="ThTPase_euk"/>
</dbReference>
<evidence type="ECO:0000256" key="1">
    <source>
        <dbReference type="ARBA" id="ARBA00001946"/>
    </source>
</evidence>
<dbReference type="SUPFAM" id="SSF55154">
    <property type="entry name" value="CYTH-like phosphatases"/>
    <property type="match status" value="1"/>
</dbReference>
<dbReference type="CTD" id="79178"/>
<comment type="subunit">
    <text evidence="5">Monomer.</text>
</comment>
<dbReference type="InterPro" id="IPR023577">
    <property type="entry name" value="CYTH_domain"/>
</dbReference>
<feature type="domain" description="CYTH" evidence="15">
    <location>
        <begin position="2"/>
        <end position="229"/>
    </location>
</feature>
<evidence type="ECO:0000256" key="12">
    <source>
        <dbReference type="ARBA" id="ARBA00022990"/>
    </source>
</evidence>
<dbReference type="OrthoDB" id="442176at2759"/>
<evidence type="ECO:0000256" key="14">
    <source>
        <dbReference type="SAM" id="MobiDB-lite"/>
    </source>
</evidence>
<protein>
    <recommendedName>
        <fullName evidence="7">Thiamine-triphosphatase</fullName>
        <ecNumber evidence="6">3.6.1.28</ecNumber>
    </recommendedName>
</protein>
<comment type="subcellular location">
    <subcellularLocation>
        <location evidence="3">Cytoplasm</location>
    </subcellularLocation>
</comment>
<evidence type="ECO:0000256" key="3">
    <source>
        <dbReference type="ARBA" id="ARBA00004496"/>
    </source>
</evidence>